<gene>
    <name evidence="1" type="ORF">HYFRA_00003314</name>
</gene>
<reference evidence="1" key="1">
    <citation type="submission" date="2021-07" db="EMBL/GenBank/DDBJ databases">
        <authorList>
            <person name="Durling M."/>
        </authorList>
    </citation>
    <scope>NUCLEOTIDE SEQUENCE</scope>
</reference>
<dbReference type="Proteomes" id="UP000696280">
    <property type="component" value="Unassembled WGS sequence"/>
</dbReference>
<organism evidence="1 2">
    <name type="scientific">Hymenoscyphus fraxineus</name>
    <dbReference type="NCBI Taxonomy" id="746836"/>
    <lineage>
        <taxon>Eukaryota</taxon>
        <taxon>Fungi</taxon>
        <taxon>Dikarya</taxon>
        <taxon>Ascomycota</taxon>
        <taxon>Pezizomycotina</taxon>
        <taxon>Leotiomycetes</taxon>
        <taxon>Helotiales</taxon>
        <taxon>Helotiaceae</taxon>
        <taxon>Hymenoscyphus</taxon>
    </lineage>
</organism>
<protein>
    <submittedName>
        <fullName evidence="1">Uncharacterized protein</fullName>
    </submittedName>
</protein>
<dbReference type="EMBL" id="CAJVRL010000049">
    <property type="protein sequence ID" value="CAG8953117.1"/>
    <property type="molecule type" value="Genomic_DNA"/>
</dbReference>
<comment type="caution">
    <text evidence="1">The sequence shown here is derived from an EMBL/GenBank/DDBJ whole genome shotgun (WGS) entry which is preliminary data.</text>
</comment>
<name>A0A9N9KW84_9HELO</name>
<accession>A0A9N9KW84</accession>
<proteinExistence type="predicted"/>
<evidence type="ECO:0000313" key="1">
    <source>
        <dbReference type="EMBL" id="CAG8953117.1"/>
    </source>
</evidence>
<dbReference type="AlphaFoldDB" id="A0A9N9KW84"/>
<keyword evidence="2" id="KW-1185">Reference proteome</keyword>
<sequence>MGSSTVMELVLARNFELKIDRFSAGQAGVKGRTVVLLPNEMVAALVKELGAKRNISINKDGENF</sequence>
<evidence type="ECO:0000313" key="2">
    <source>
        <dbReference type="Proteomes" id="UP000696280"/>
    </source>
</evidence>